<dbReference type="InterPro" id="IPR055361">
    <property type="entry name" value="tRNA_methyltr_TrmB_bact"/>
</dbReference>
<evidence type="ECO:0000256" key="6">
    <source>
        <dbReference type="ARBA" id="ARBA00022694"/>
    </source>
</evidence>
<keyword evidence="6 9" id="KW-0819">tRNA processing</keyword>
<dbReference type="EMBL" id="AP023366">
    <property type="protein sequence ID" value="BCJ87031.1"/>
    <property type="molecule type" value="Genomic_DNA"/>
</dbReference>
<organism evidence="10 11">
    <name type="scientific">Effusibacillus dendaii</name>
    <dbReference type="NCBI Taxonomy" id="2743772"/>
    <lineage>
        <taxon>Bacteria</taxon>
        <taxon>Bacillati</taxon>
        <taxon>Bacillota</taxon>
        <taxon>Bacilli</taxon>
        <taxon>Bacillales</taxon>
        <taxon>Alicyclobacillaceae</taxon>
        <taxon>Effusibacillus</taxon>
    </lineage>
</organism>
<dbReference type="FunFam" id="3.40.50.150:FF:000035">
    <property type="entry name" value="tRNA (guanine-N(7)-)-methyltransferase"/>
    <property type="match status" value="1"/>
</dbReference>
<dbReference type="PANTHER" id="PTHR23417">
    <property type="entry name" value="3-DEOXY-D-MANNO-OCTULOSONIC-ACID TRANSFERASE/TRNA GUANINE-N 7 - -METHYLTRANSFERASE"/>
    <property type="match status" value="1"/>
</dbReference>
<evidence type="ECO:0000256" key="2">
    <source>
        <dbReference type="ARBA" id="ARBA00003015"/>
    </source>
</evidence>
<dbReference type="NCBIfam" id="NF001080">
    <property type="entry name" value="PRK00121.2-2"/>
    <property type="match status" value="1"/>
</dbReference>
<dbReference type="KEGG" id="eff:skT53_20160"/>
<dbReference type="PROSITE" id="PS51625">
    <property type="entry name" value="SAM_MT_TRMB"/>
    <property type="match status" value="1"/>
</dbReference>
<sequence>MYEQVLHEFVQNPAEYRGQWREKMFGNDAPLHIELGTGRGRFITTMAAMHPQINYIGIELFPEVIVRVYQKKQQLQVTNLALICMDAANILEVFEDQEVDRIYLNFSDPWPKTKQADKRLTARPFLDKYRQILKRDGEIHFKTDNRDLFDFSLEMMEAAGWQLKNVTYDLCNSDFEGNVMTEYEEKFSQRGVPICRLEATPPTEVER</sequence>
<evidence type="ECO:0000256" key="5">
    <source>
        <dbReference type="ARBA" id="ARBA00022691"/>
    </source>
</evidence>
<dbReference type="InterPro" id="IPR003358">
    <property type="entry name" value="tRNA_(Gua-N-7)_MeTrfase_Trmb"/>
</dbReference>
<keyword evidence="3 9" id="KW-0489">Methyltransferase</keyword>
<feature type="binding site" evidence="9">
    <location>
        <position position="86"/>
    </location>
    <ligand>
        <name>S-adenosyl-L-methionine</name>
        <dbReference type="ChEBI" id="CHEBI:59789"/>
    </ligand>
</feature>
<dbReference type="RefSeq" id="WP_200756630.1">
    <property type="nucleotide sequence ID" value="NZ_AP023366.1"/>
</dbReference>
<feature type="binding site" evidence="9">
    <location>
        <begin position="181"/>
        <end position="184"/>
    </location>
    <ligand>
        <name>substrate</name>
    </ligand>
</feature>
<evidence type="ECO:0000256" key="3">
    <source>
        <dbReference type="ARBA" id="ARBA00022603"/>
    </source>
</evidence>
<comment type="similarity">
    <text evidence="8 9">Belongs to the class I-like SAM-binding methyltransferase superfamily. TrmB family.</text>
</comment>
<dbReference type="Proteomes" id="UP000593802">
    <property type="component" value="Chromosome"/>
</dbReference>
<gene>
    <name evidence="9 10" type="primary">trmB</name>
    <name evidence="10" type="ORF">skT53_20160</name>
</gene>
<feature type="binding site" evidence="9">
    <location>
        <position position="34"/>
    </location>
    <ligand>
        <name>S-adenosyl-L-methionine</name>
        <dbReference type="ChEBI" id="CHEBI:59789"/>
    </ligand>
</feature>
<dbReference type="SUPFAM" id="SSF53335">
    <property type="entry name" value="S-adenosyl-L-methionine-dependent methyltransferases"/>
    <property type="match status" value="1"/>
</dbReference>
<dbReference type="PANTHER" id="PTHR23417:SF14">
    <property type="entry name" value="PENTACOTRIPEPTIDE-REPEAT REGION OF PRORP DOMAIN-CONTAINING PROTEIN"/>
    <property type="match status" value="1"/>
</dbReference>
<keyword evidence="5 9" id="KW-0949">S-adenosyl-L-methionine</keyword>
<evidence type="ECO:0000256" key="4">
    <source>
        <dbReference type="ARBA" id="ARBA00022679"/>
    </source>
</evidence>
<feature type="binding site" evidence="9">
    <location>
        <position position="112"/>
    </location>
    <ligand>
        <name>substrate</name>
    </ligand>
</feature>
<comment type="pathway">
    <text evidence="7 9">tRNA modification; N(7)-methylguanine-tRNA biosynthesis.</text>
</comment>
<dbReference type="Pfam" id="PF02390">
    <property type="entry name" value="Methyltransf_4"/>
    <property type="match status" value="1"/>
</dbReference>
<evidence type="ECO:0000256" key="9">
    <source>
        <dbReference type="HAMAP-Rule" id="MF_01057"/>
    </source>
</evidence>
<dbReference type="CDD" id="cd02440">
    <property type="entry name" value="AdoMet_MTases"/>
    <property type="match status" value="1"/>
</dbReference>
<feature type="binding site" evidence="9">
    <location>
        <position position="144"/>
    </location>
    <ligand>
        <name>substrate</name>
    </ligand>
</feature>
<keyword evidence="11" id="KW-1185">Reference proteome</keyword>
<feature type="binding site" evidence="9">
    <location>
        <position position="108"/>
    </location>
    <ligand>
        <name>S-adenosyl-L-methionine</name>
        <dbReference type="ChEBI" id="CHEBI:59789"/>
    </ligand>
</feature>
<name>A0A7I8DGV2_9BACL</name>
<keyword evidence="4 9" id="KW-0808">Transferase</keyword>
<proteinExistence type="inferred from homology"/>
<dbReference type="GO" id="GO:0008176">
    <property type="term" value="F:tRNA (guanine(46)-N7)-methyltransferase activity"/>
    <property type="evidence" value="ECO:0007669"/>
    <property type="project" value="UniProtKB-UniRule"/>
</dbReference>
<accession>A0A7I8DGV2</accession>
<dbReference type="GO" id="GO:0043527">
    <property type="term" value="C:tRNA methyltransferase complex"/>
    <property type="evidence" value="ECO:0007669"/>
    <property type="project" value="TreeGrafter"/>
</dbReference>
<dbReference type="HAMAP" id="MF_01057">
    <property type="entry name" value="tRNA_methyltr_TrmB"/>
    <property type="match status" value="1"/>
</dbReference>
<dbReference type="InterPro" id="IPR029063">
    <property type="entry name" value="SAM-dependent_MTases_sf"/>
</dbReference>
<dbReference type="UniPathway" id="UPA00989"/>
<protein>
    <recommendedName>
        <fullName evidence="9">tRNA (guanine-N(7)-)-methyltransferase</fullName>
        <ecNumber evidence="9">2.1.1.33</ecNumber>
    </recommendedName>
    <alternativeName>
        <fullName evidence="9">tRNA (guanine(46)-N(7))-methyltransferase</fullName>
    </alternativeName>
    <alternativeName>
        <fullName evidence="9">tRNA(m7G46)-methyltransferase</fullName>
    </alternativeName>
</protein>
<evidence type="ECO:0000256" key="7">
    <source>
        <dbReference type="ARBA" id="ARBA00060552"/>
    </source>
</evidence>
<feature type="binding site" evidence="9">
    <location>
        <position position="59"/>
    </location>
    <ligand>
        <name>S-adenosyl-L-methionine</name>
        <dbReference type="ChEBI" id="CHEBI:59789"/>
    </ligand>
</feature>
<reference evidence="10 11" key="1">
    <citation type="submission" date="2020-08" db="EMBL/GenBank/DDBJ databases">
        <title>Complete Genome Sequence of Effusibacillus dendaii Strain skT53, Isolated from Farmland soil.</title>
        <authorList>
            <person name="Konishi T."/>
            <person name="Kawasaki H."/>
        </authorList>
    </citation>
    <scope>NUCLEOTIDE SEQUENCE [LARGE SCALE GENOMIC DNA]</scope>
    <source>
        <strain evidence="11">skT53</strain>
    </source>
</reference>
<evidence type="ECO:0000313" key="11">
    <source>
        <dbReference type="Proteomes" id="UP000593802"/>
    </source>
</evidence>
<comment type="caution">
    <text evidence="9">Lacks conserved residue(s) required for the propagation of feature annotation.</text>
</comment>
<evidence type="ECO:0000313" key="10">
    <source>
        <dbReference type="EMBL" id="BCJ87031.1"/>
    </source>
</evidence>
<evidence type="ECO:0000256" key="1">
    <source>
        <dbReference type="ARBA" id="ARBA00000142"/>
    </source>
</evidence>
<evidence type="ECO:0000256" key="8">
    <source>
        <dbReference type="ARBA" id="ARBA00060767"/>
    </source>
</evidence>
<dbReference type="AlphaFoldDB" id="A0A7I8DGV2"/>
<dbReference type="Gene3D" id="3.40.50.150">
    <property type="entry name" value="Vaccinia Virus protein VP39"/>
    <property type="match status" value="1"/>
</dbReference>
<comment type="function">
    <text evidence="2 9">Catalyzes the formation of N(7)-methylguanine at position 46 (m7G46) in tRNA.</text>
</comment>
<dbReference type="EC" id="2.1.1.33" evidence="9"/>
<dbReference type="NCBIfam" id="TIGR00091">
    <property type="entry name" value="tRNA (guanosine(46)-N7)-methyltransferase TrmB"/>
    <property type="match status" value="1"/>
</dbReference>
<comment type="catalytic activity">
    <reaction evidence="1 9">
        <text>guanosine(46) in tRNA + S-adenosyl-L-methionine = N(7)-methylguanosine(46) in tRNA + S-adenosyl-L-homocysteine</text>
        <dbReference type="Rhea" id="RHEA:42708"/>
        <dbReference type="Rhea" id="RHEA-COMP:10188"/>
        <dbReference type="Rhea" id="RHEA-COMP:10189"/>
        <dbReference type="ChEBI" id="CHEBI:57856"/>
        <dbReference type="ChEBI" id="CHEBI:59789"/>
        <dbReference type="ChEBI" id="CHEBI:74269"/>
        <dbReference type="ChEBI" id="CHEBI:74480"/>
        <dbReference type="EC" id="2.1.1.33"/>
    </reaction>
</comment>